<name>Q8JS41_9BBAC</name>
<reference evidence="1" key="2">
    <citation type="submission" date="2002-04" db="EMBL/GenBank/DDBJ databases">
        <title>The complete sequence of the potato tuber moth, Phthorimaea operculella, granulovirus.</title>
        <authorList>
            <person name="Croizier L."/>
            <person name="Taha A."/>
            <person name="Croizier G."/>
            <person name="Lopez Ferber M."/>
        </authorList>
    </citation>
    <scope>NUCLEOTIDE SEQUENCE</scope>
</reference>
<evidence type="ECO:0000313" key="9">
    <source>
        <dbReference type="EMBL" id="QBH67152.1"/>
    </source>
</evidence>
<dbReference type="EMBL" id="MK033575">
    <property type="protein sequence ID" value="QBH67152.1"/>
    <property type="molecule type" value="Genomic_DNA"/>
</dbReference>
<evidence type="ECO:0000313" key="2">
    <source>
        <dbReference type="EMBL" id="ANY57407.1"/>
    </source>
</evidence>
<keyword evidence="11" id="KW-1185">Reference proteome</keyword>
<dbReference type="EMBL" id="AF499596">
    <property type="protein sequence ID" value="AAM70216.1"/>
    <property type="molecule type" value="Genomic_DNA"/>
</dbReference>
<evidence type="ECO:0000313" key="11">
    <source>
        <dbReference type="Proteomes" id="UP000202706"/>
    </source>
</evidence>
<dbReference type="EMBL" id="MK033574">
    <property type="protein sequence ID" value="QBH67022.1"/>
    <property type="molecule type" value="Genomic_DNA"/>
</dbReference>
<organism evidence="1 11">
    <name type="scientific">Phthorimaea operculella granulovirus</name>
    <dbReference type="NCBI Taxonomy" id="192584"/>
    <lineage>
        <taxon>Viruses</taxon>
        <taxon>Viruses incertae sedis</taxon>
        <taxon>Naldaviricetes</taxon>
        <taxon>Lefavirales</taxon>
        <taxon>Baculoviridae</taxon>
        <taxon>Betabaculovirus</taxon>
        <taxon>Betabaculovirus phoperculellae</taxon>
    </lineage>
</organism>
<evidence type="ECO:0000313" key="4">
    <source>
        <dbReference type="EMBL" id="QBH65983.1"/>
    </source>
</evidence>
<evidence type="ECO:0000313" key="10">
    <source>
        <dbReference type="EMBL" id="QBH67282.1"/>
    </source>
</evidence>
<reference evidence="3" key="4">
    <citation type="journal article" date="2019" name="J. Gen. Virol.">
        <title>Elucidating the genetic diversity of Phthorimaea operculella granulovirus (PhopGV).</title>
        <authorList>
            <person name="Larem A."/>
            <person name="Ben-Tiba S."/>
            <person name="Wennmann J.T."/>
            <person name="Gueli Alletti G."/>
            <person name="Jehle J.A."/>
        </authorList>
    </citation>
    <scope>NUCLEOTIDE SEQUENCE</scope>
    <source>
        <strain evidence="3">PhopGV-CR3.1</strain>
        <strain evidence="4">PhopGV-CR5.1</strain>
        <strain evidence="5">PhopGV-LS1.1</strain>
        <strain evidence="6">PhopGV-LS1.2</strain>
        <strain evidence="7">PhopGV-LS2.1</strain>
        <strain evidence="8">PhopGV-LS3.1</strain>
        <strain evidence="9">PhopGV-R</strain>
        <strain evidence="10">PhopGV-Ym.1</strain>
    </source>
</reference>
<accession>Q8JS41</accession>
<dbReference type="EMBL" id="MK033571">
    <property type="protein sequence ID" value="QBH66633.1"/>
    <property type="molecule type" value="Genomic_DNA"/>
</dbReference>
<reference evidence="11" key="1">
    <citation type="journal article" date="2000" name="Virus Genes">
        <title>Comparative analysis of the granulin regions of the Phthorimaea operculella and Spodoptera littoralis granuloviruses.</title>
        <authorList>
            <person name="Taha A."/>
            <person name="Nour-El-Din A."/>
            <person name="Croizier L."/>
            <person name="Ferber M.L."/>
            <person name="Croizier G."/>
        </authorList>
    </citation>
    <scope>NUCLEOTIDE SEQUENCE [LARGE SCALE GENOMIC DNA]</scope>
</reference>
<evidence type="ECO:0000313" key="3">
    <source>
        <dbReference type="EMBL" id="QBH65853.1"/>
    </source>
</evidence>
<evidence type="ECO:0000313" key="5">
    <source>
        <dbReference type="EMBL" id="QBH66633.1"/>
    </source>
</evidence>
<dbReference type="EMBL" id="MK033566">
    <property type="protein sequence ID" value="QBH65983.1"/>
    <property type="molecule type" value="Genomic_DNA"/>
</dbReference>
<proteinExistence type="predicted"/>
<evidence type="ECO:0000313" key="1">
    <source>
        <dbReference type="EMBL" id="AAM70216.1"/>
    </source>
</evidence>
<dbReference type="EMBL" id="MK033573">
    <property type="protein sequence ID" value="QBH66893.1"/>
    <property type="molecule type" value="Genomic_DNA"/>
</dbReference>
<reference evidence="2" key="3">
    <citation type="journal article" date="2016" name="Arch. Virol.">
        <title>The comparative analysis of complete genome sequences from two South African betabaculoviruses: Phthorimaea operculella granulovirus and Plutella xylostella granulovirus.</title>
        <authorList>
            <person name="Jukes M.D."/>
            <person name="Motsoeneng B.M."/>
            <person name="Knox C.M."/>
            <person name="Hill M.P."/>
            <person name="Moore S.D."/>
        </authorList>
    </citation>
    <scope>NUCLEOTIDE SEQUENCE</scope>
    <source>
        <strain evidence="2">SA</strain>
    </source>
</reference>
<evidence type="ECO:0000313" key="7">
    <source>
        <dbReference type="EMBL" id="QBH66893.1"/>
    </source>
</evidence>
<dbReference type="EMBL" id="KU666536">
    <property type="protein sequence ID" value="ANY57407.1"/>
    <property type="molecule type" value="Genomic_DNA"/>
</dbReference>
<evidence type="ECO:0000313" key="6">
    <source>
        <dbReference type="EMBL" id="QBH66763.1"/>
    </source>
</evidence>
<dbReference type="EMBL" id="MK033565">
    <property type="protein sequence ID" value="QBH65853.1"/>
    <property type="molecule type" value="Genomic_DNA"/>
</dbReference>
<sequence>MFAKNLHTKMTSHNLIITQPRPLNKVKDNMKMSFNLNIFNSSNDCIKIKLCAQ</sequence>
<dbReference type="GeneID" id="949352"/>
<dbReference type="RefSeq" id="NP_663183.1">
    <property type="nucleotide sequence ID" value="NC_004062.1"/>
</dbReference>
<protein>
    <submittedName>
        <fullName evidence="1">Uncharacterized protein</fullName>
    </submittedName>
</protein>
<dbReference type="KEGG" id="vg:949352"/>
<dbReference type="EMBL" id="MK033576">
    <property type="protein sequence ID" value="QBH67282.1"/>
    <property type="molecule type" value="Genomic_DNA"/>
</dbReference>
<gene>
    <name evidence="1" type="primary">PhopGV018</name>
    <name evidence="2" type="ORF">PhopGVgp018</name>
</gene>
<dbReference type="Proteomes" id="UP000202706">
    <property type="component" value="Segment"/>
</dbReference>
<evidence type="ECO:0000313" key="8">
    <source>
        <dbReference type="EMBL" id="QBH67022.1"/>
    </source>
</evidence>
<dbReference type="EMBL" id="MK033572">
    <property type="protein sequence ID" value="QBH66763.1"/>
    <property type="molecule type" value="Genomic_DNA"/>
</dbReference>